<organism evidence="2 3">
    <name type="scientific">Melghirimyces algeriensis</name>
    <dbReference type="NCBI Taxonomy" id="910412"/>
    <lineage>
        <taxon>Bacteria</taxon>
        <taxon>Bacillati</taxon>
        <taxon>Bacillota</taxon>
        <taxon>Bacilli</taxon>
        <taxon>Bacillales</taxon>
        <taxon>Thermoactinomycetaceae</taxon>
        <taxon>Melghirimyces</taxon>
    </lineage>
</organism>
<dbReference type="RefSeq" id="WP_142506641.1">
    <property type="nucleotide sequence ID" value="NZ_FXTI01000014.1"/>
</dbReference>
<gene>
    <name evidence="2" type="ORF">SAMN06264849_11451</name>
</gene>
<dbReference type="EMBL" id="FXTI01000014">
    <property type="protein sequence ID" value="SMO92245.1"/>
    <property type="molecule type" value="Genomic_DNA"/>
</dbReference>
<sequence length="235" mass="27396">MEPKFNVGDRVNLITKNGTKEKTQITNVFKADEGFVYQVKSRKNPVMEDRLELVDFASDPLNFDIEMGVAMLFKTGDIVEVKDYEGRRFIVDSYTVLMRGKTTDNIPEIDIEWLLLDEKFPHDDNRAIIAYEDEMRKVGEGGRKMINAFGAPIDDGDGDGRKRITNKVEDPRNNTDEKRRLSQMDSFRVLAERTDREITDNMELFVVFGDEKYKRKADRLKSFRDRIPTRGYQFE</sequence>
<feature type="region of interest" description="Disordered" evidence="1">
    <location>
        <begin position="158"/>
        <end position="179"/>
    </location>
</feature>
<reference evidence="2 3" key="1">
    <citation type="submission" date="2017-05" db="EMBL/GenBank/DDBJ databases">
        <authorList>
            <person name="Varghese N."/>
            <person name="Submissions S."/>
        </authorList>
    </citation>
    <scope>NUCLEOTIDE SEQUENCE [LARGE SCALE GENOMIC DNA]</scope>
    <source>
        <strain evidence="2 3">DSM 45474</strain>
    </source>
</reference>
<dbReference type="OrthoDB" id="2629010at2"/>
<dbReference type="AlphaFoldDB" id="A0A521F7S5"/>
<keyword evidence="3" id="KW-1185">Reference proteome</keyword>
<name>A0A521F7S5_9BACL</name>
<evidence type="ECO:0000256" key="1">
    <source>
        <dbReference type="SAM" id="MobiDB-lite"/>
    </source>
</evidence>
<accession>A0A521F7S5</accession>
<evidence type="ECO:0000313" key="2">
    <source>
        <dbReference type="EMBL" id="SMO92245.1"/>
    </source>
</evidence>
<evidence type="ECO:0000313" key="3">
    <source>
        <dbReference type="Proteomes" id="UP000315636"/>
    </source>
</evidence>
<proteinExistence type="predicted"/>
<protein>
    <submittedName>
        <fullName evidence="2">Uncharacterized protein</fullName>
    </submittedName>
</protein>
<dbReference type="Proteomes" id="UP000315636">
    <property type="component" value="Unassembled WGS sequence"/>
</dbReference>